<reference evidence="2 3" key="1">
    <citation type="submission" date="2015-12" db="EMBL/GenBank/DDBJ databases">
        <title>The genome of Folsomia candida.</title>
        <authorList>
            <person name="Faddeeva A."/>
            <person name="Derks M.F."/>
            <person name="Anvar Y."/>
            <person name="Smit S."/>
            <person name="Van Straalen N."/>
            <person name="Roelofs D."/>
        </authorList>
    </citation>
    <scope>NUCLEOTIDE SEQUENCE [LARGE SCALE GENOMIC DNA]</scope>
    <source>
        <strain evidence="2 3">VU population</strain>
        <tissue evidence="2">Whole body</tissue>
    </source>
</reference>
<feature type="chain" id="PRO_5012285186" evidence="1">
    <location>
        <begin position="24"/>
        <end position="104"/>
    </location>
</feature>
<protein>
    <submittedName>
        <fullName evidence="2">Uncharacterized protein</fullName>
    </submittedName>
</protein>
<dbReference type="AlphaFoldDB" id="A0A226D8K5"/>
<name>A0A226D8K5_FOLCA</name>
<keyword evidence="3" id="KW-1185">Reference proteome</keyword>
<evidence type="ECO:0000313" key="3">
    <source>
        <dbReference type="Proteomes" id="UP000198287"/>
    </source>
</evidence>
<evidence type="ECO:0000256" key="1">
    <source>
        <dbReference type="SAM" id="SignalP"/>
    </source>
</evidence>
<proteinExistence type="predicted"/>
<evidence type="ECO:0000313" key="2">
    <source>
        <dbReference type="EMBL" id="OXA41885.1"/>
    </source>
</evidence>
<comment type="caution">
    <text evidence="2">The sequence shown here is derived from an EMBL/GenBank/DDBJ whole genome shotgun (WGS) entry which is preliminary data.</text>
</comment>
<feature type="signal peptide" evidence="1">
    <location>
        <begin position="1"/>
        <end position="23"/>
    </location>
</feature>
<gene>
    <name evidence="2" type="ORF">Fcan01_23407</name>
</gene>
<organism evidence="2 3">
    <name type="scientific">Folsomia candida</name>
    <name type="common">Springtail</name>
    <dbReference type="NCBI Taxonomy" id="158441"/>
    <lineage>
        <taxon>Eukaryota</taxon>
        <taxon>Metazoa</taxon>
        <taxon>Ecdysozoa</taxon>
        <taxon>Arthropoda</taxon>
        <taxon>Hexapoda</taxon>
        <taxon>Collembola</taxon>
        <taxon>Entomobryomorpha</taxon>
        <taxon>Isotomoidea</taxon>
        <taxon>Isotomidae</taxon>
        <taxon>Proisotominae</taxon>
        <taxon>Folsomia</taxon>
    </lineage>
</organism>
<sequence length="104" mass="12861">MEGSLRRCFTLWFLCFGVIVVSEIQFGTGHVRSRRVNPEQMYQYQPIPVRMRRYYHYWPSPRSAAFPKMQRYISRSELYHNYDERPRFFHLKFDHMWNFSLDIG</sequence>
<accession>A0A226D8K5</accession>
<dbReference type="Proteomes" id="UP000198287">
    <property type="component" value="Unassembled WGS sequence"/>
</dbReference>
<keyword evidence="1" id="KW-0732">Signal</keyword>
<dbReference type="EMBL" id="LNIX01000028">
    <property type="protein sequence ID" value="OXA41885.1"/>
    <property type="molecule type" value="Genomic_DNA"/>
</dbReference>